<dbReference type="Proteomes" id="UP000530412">
    <property type="component" value="Unassembled WGS sequence"/>
</dbReference>
<comment type="caution">
    <text evidence="12">The sequence shown here is derived from an EMBL/GenBank/DDBJ whole genome shotgun (WGS) entry which is preliminary data.</text>
</comment>
<dbReference type="SUPFAM" id="SSF53901">
    <property type="entry name" value="Thiolase-like"/>
    <property type="match status" value="1"/>
</dbReference>
<keyword evidence="3" id="KW-0597">Phosphoprotein</keyword>
<dbReference type="GO" id="GO:0004315">
    <property type="term" value="F:3-oxoacyl-[acyl-carrier-protein] synthase activity"/>
    <property type="evidence" value="ECO:0007669"/>
    <property type="project" value="InterPro"/>
</dbReference>
<feature type="domain" description="Carrier" evidence="10">
    <location>
        <begin position="654"/>
        <end position="733"/>
    </location>
</feature>
<dbReference type="PROSITE" id="PS00606">
    <property type="entry name" value="KS3_1"/>
    <property type="match status" value="1"/>
</dbReference>
<dbReference type="InterPro" id="IPR045851">
    <property type="entry name" value="AMP-bd_C_sf"/>
</dbReference>
<evidence type="ECO:0000256" key="8">
    <source>
        <dbReference type="ARBA" id="ARBA00029443"/>
    </source>
</evidence>
<dbReference type="Gene3D" id="3.30.300.30">
    <property type="match status" value="2"/>
</dbReference>
<dbReference type="InterPro" id="IPR036291">
    <property type="entry name" value="NAD(P)-bd_dom_sf"/>
</dbReference>
<dbReference type="Gene3D" id="1.10.1200.10">
    <property type="entry name" value="ACP-like"/>
    <property type="match status" value="3"/>
</dbReference>
<dbReference type="PANTHER" id="PTHR43775:SF51">
    <property type="entry name" value="INACTIVE PHENOLPHTHIOCEROL SYNTHESIS POLYKETIDE SYNTHASE TYPE I PKS1-RELATED"/>
    <property type="match status" value="1"/>
</dbReference>
<feature type="compositionally biased region" description="Gly residues" evidence="9">
    <location>
        <begin position="547"/>
        <end position="556"/>
    </location>
</feature>
<dbReference type="InterPro" id="IPR057326">
    <property type="entry name" value="KR_dom"/>
</dbReference>
<feature type="region of interest" description="Disordered" evidence="9">
    <location>
        <begin position="3307"/>
        <end position="3379"/>
    </location>
</feature>
<dbReference type="PROSITE" id="PS52004">
    <property type="entry name" value="KS3_2"/>
    <property type="match status" value="1"/>
</dbReference>
<proteinExistence type="inferred from homology"/>
<organism evidence="12 13">
    <name type="scientific">Streptomyces calvus</name>
    <dbReference type="NCBI Taxonomy" id="67282"/>
    <lineage>
        <taxon>Bacteria</taxon>
        <taxon>Bacillati</taxon>
        <taxon>Actinomycetota</taxon>
        <taxon>Actinomycetes</taxon>
        <taxon>Kitasatosporales</taxon>
        <taxon>Streptomycetaceae</taxon>
        <taxon>Streptomyces</taxon>
    </lineage>
</organism>
<dbReference type="InterPro" id="IPR020806">
    <property type="entry name" value="PKS_PP-bd"/>
</dbReference>
<evidence type="ECO:0000256" key="9">
    <source>
        <dbReference type="SAM" id="MobiDB-lite"/>
    </source>
</evidence>
<dbReference type="SMART" id="SM00822">
    <property type="entry name" value="PKS_KR"/>
    <property type="match status" value="1"/>
</dbReference>
<feature type="compositionally biased region" description="Basic and acidic residues" evidence="9">
    <location>
        <begin position="4196"/>
        <end position="4207"/>
    </location>
</feature>
<dbReference type="Pfam" id="PF00698">
    <property type="entry name" value="Acyl_transf_1"/>
    <property type="match status" value="1"/>
</dbReference>
<dbReference type="Pfam" id="PF00550">
    <property type="entry name" value="PP-binding"/>
    <property type="match status" value="3"/>
</dbReference>
<dbReference type="PROSITE" id="PS00455">
    <property type="entry name" value="AMP_BINDING"/>
    <property type="match status" value="2"/>
</dbReference>
<dbReference type="InterPro" id="IPR014031">
    <property type="entry name" value="Ketoacyl_synth_C"/>
</dbReference>
<dbReference type="PANTHER" id="PTHR43775">
    <property type="entry name" value="FATTY ACID SYNTHASE"/>
    <property type="match status" value="1"/>
</dbReference>
<feature type="region of interest" description="Disordered" evidence="9">
    <location>
        <begin position="2131"/>
        <end position="2200"/>
    </location>
</feature>
<dbReference type="InterPro" id="IPR016036">
    <property type="entry name" value="Malonyl_transacylase_ACP-bd"/>
</dbReference>
<feature type="compositionally biased region" description="Low complexity" evidence="9">
    <location>
        <begin position="3324"/>
        <end position="3379"/>
    </location>
</feature>
<dbReference type="InterPro" id="IPR032821">
    <property type="entry name" value="PKS_assoc"/>
</dbReference>
<dbReference type="SMART" id="SM00825">
    <property type="entry name" value="PKS_KS"/>
    <property type="match status" value="1"/>
</dbReference>
<dbReference type="InterPro" id="IPR009081">
    <property type="entry name" value="PP-bd_ACP"/>
</dbReference>
<keyword evidence="5" id="KW-0045">Antibiotic biosynthesis</keyword>
<dbReference type="Gene3D" id="3.40.50.720">
    <property type="entry name" value="NAD(P)-binding Rossmann-like Domain"/>
    <property type="match status" value="2"/>
</dbReference>
<dbReference type="CDD" id="cd00833">
    <property type="entry name" value="PKS"/>
    <property type="match status" value="1"/>
</dbReference>
<keyword evidence="6" id="KW-0511">Multifunctional enzyme</keyword>
<dbReference type="RefSeq" id="WP_259396478.1">
    <property type="nucleotide sequence ID" value="NZ_JACJIE010000005.1"/>
</dbReference>
<dbReference type="InterPro" id="IPR016039">
    <property type="entry name" value="Thiolase-like"/>
</dbReference>
<evidence type="ECO:0000313" key="13">
    <source>
        <dbReference type="Proteomes" id="UP000530412"/>
    </source>
</evidence>
<dbReference type="InterPro" id="IPR014043">
    <property type="entry name" value="Acyl_transferase_dom"/>
</dbReference>
<evidence type="ECO:0000256" key="1">
    <source>
        <dbReference type="ARBA" id="ARBA00001957"/>
    </source>
</evidence>
<name>A0AA40SCX7_9ACTN</name>
<evidence type="ECO:0000256" key="5">
    <source>
        <dbReference type="ARBA" id="ARBA00023194"/>
    </source>
</evidence>
<dbReference type="NCBIfam" id="TIGR01733">
    <property type="entry name" value="AA-adenyl-dom"/>
    <property type="match status" value="1"/>
</dbReference>
<dbReference type="Pfam" id="PF08659">
    <property type="entry name" value="KR"/>
    <property type="match status" value="1"/>
</dbReference>
<dbReference type="Pfam" id="PF00501">
    <property type="entry name" value="AMP-binding"/>
    <property type="match status" value="2"/>
</dbReference>
<evidence type="ECO:0000313" key="12">
    <source>
        <dbReference type="EMBL" id="MBA8944226.1"/>
    </source>
</evidence>
<dbReference type="InterPro" id="IPR000873">
    <property type="entry name" value="AMP-dep_synth/lig_dom"/>
</dbReference>
<evidence type="ECO:0000259" key="11">
    <source>
        <dbReference type="PROSITE" id="PS52004"/>
    </source>
</evidence>
<dbReference type="SMART" id="SM00823">
    <property type="entry name" value="PKS_PP"/>
    <property type="match status" value="3"/>
</dbReference>
<evidence type="ECO:0000256" key="4">
    <source>
        <dbReference type="ARBA" id="ARBA00022679"/>
    </source>
</evidence>
<dbReference type="GO" id="GO:0017000">
    <property type="term" value="P:antibiotic biosynthetic process"/>
    <property type="evidence" value="ECO:0007669"/>
    <property type="project" value="UniProtKB-KW"/>
</dbReference>
<dbReference type="SUPFAM" id="SSF56801">
    <property type="entry name" value="Acetyl-CoA synthetase-like"/>
    <property type="match status" value="2"/>
</dbReference>
<evidence type="ECO:0000259" key="10">
    <source>
        <dbReference type="PROSITE" id="PS50075"/>
    </source>
</evidence>
<dbReference type="GO" id="GO:0004312">
    <property type="term" value="F:fatty acid synthase activity"/>
    <property type="evidence" value="ECO:0007669"/>
    <property type="project" value="TreeGrafter"/>
</dbReference>
<dbReference type="InterPro" id="IPR025110">
    <property type="entry name" value="AMP-bd_C"/>
</dbReference>
<keyword evidence="2" id="KW-0596">Phosphopantetheine</keyword>
<keyword evidence="7" id="KW-0012">Acyltransferase</keyword>
<dbReference type="SUPFAM" id="SSF52151">
    <property type="entry name" value="FabD/lysophospholipase-like"/>
    <property type="match status" value="1"/>
</dbReference>
<feature type="compositionally biased region" description="Basic and acidic residues" evidence="9">
    <location>
        <begin position="745"/>
        <end position="787"/>
    </location>
</feature>
<dbReference type="CDD" id="cd05930">
    <property type="entry name" value="A_NRPS"/>
    <property type="match status" value="1"/>
</dbReference>
<dbReference type="InterPro" id="IPR023213">
    <property type="entry name" value="CAT-like_dom_sf"/>
</dbReference>
<dbReference type="InterPro" id="IPR001227">
    <property type="entry name" value="Ac_transferase_dom_sf"/>
</dbReference>
<dbReference type="Gene3D" id="3.30.70.3290">
    <property type="match status" value="1"/>
</dbReference>
<gene>
    <name evidence="12" type="ORF">FHS33_002664</name>
</gene>
<evidence type="ECO:0000256" key="7">
    <source>
        <dbReference type="ARBA" id="ARBA00023315"/>
    </source>
</evidence>
<dbReference type="SUPFAM" id="SSF47336">
    <property type="entry name" value="ACP-like"/>
    <property type="match status" value="3"/>
</dbReference>
<dbReference type="SUPFAM" id="SSF52777">
    <property type="entry name" value="CoA-dependent acyltransferases"/>
    <property type="match status" value="4"/>
</dbReference>
<dbReference type="InterPro" id="IPR018201">
    <property type="entry name" value="Ketoacyl_synth_AS"/>
</dbReference>
<dbReference type="Pfam" id="PF00668">
    <property type="entry name" value="Condensation"/>
    <property type="match status" value="2"/>
</dbReference>
<sequence length="4207" mass="435520">MNAATLLDVLLDAARRAPDQVVVHVRGDGGERPVTFRQLLEDSLRVAGGFRGAGVAPGTCVPVLADHGADFQPLFWGALAAGLVPVPLAPDARRVRPVWEHLGRPPVAVDEACAEVAGRLPDPVRVLRLAELRKSAPLGSPAAAAPDDLAFLQFSSGSTGSPKGVELTHAAVLANLRQLTEAAALTDRDVVVSWMPYFHDMGLIGTHLAPMAARAKQVRIAPLSFAKNPRLWFEVASAHRATLLSAANFALALAVRRVPEEVFAGLDLRSVRLLLVGAEPISPVVWREFAARTRPAGLDPRAATPVYGLAEATLAVTFPPPGEVAVPVVVERAALGRGRVVEREPGDGAVELMDVGLPVPGCAVRVTDDGGRPLGDRRVGHVEVRGPQVARGYHGLPDATSATFGDGWLRTGDLGFLRDGRLCVSGRHKDVLFVNGRTFHAPDLEEVAAGTPGVPAGTTVVVGSTDPVTGGERVVVFVAWARPPRTAAGVLDRVAERVRGALGHDDVRVLALPPSAFPRTTSGKVRRQRMRTRFEEGAYRPVAASGTGTGATGGRTAGRTAGAAEAPQRADAEGPDDRTPPATESPDGSARPTAEGPDAGARPTTEDPDAGARPTTEDPDAGARPTTEDPDAGARRVGRTAAVSSRSVPAPMPRSRAEVRRVVREVWAKVLGLPEASFADTDRFAGLGGGSLKAMEALAALEQALDITLGPAVMRNDTVAALTDQLLDVLSDRNSDRQAPQRPAAHGERERPTAHGGQERPATDGGQERPAADGGQERPAADGGRERDAVTAVVGLACRFPGAGSPEEFWELLMAGRDAVTAVPAGRWDSGGRSRADERERWGAFLDDPAAFDADHFGIGAEEARALDPQARIFLELAHEALERAGYAGPRRRGLRIGVFAAVGDSGYRQVLADAAPDGAPAAAAALTGNLPNLVAARVAHCLDLDGPALAVDTACSSGLVALHLARRSLADGECDLAVVGGVNLHLTPAAHQALEAAQALSPTGRSRAFSSAADGFVPGEGGAALVVRRLAQARRDEDEVLAVVRGTAVNNDGTSLSLLAPNPLRQHEVIERAHRDCGVDPASVTYVEAHGTGTAVGDPIELRSLAHAFPPRPDGRPRLLGSVKTNVGHLLNAAALPSLVKVVLALGHGRLPASLHHAAPLPAVERSGFALVTEPTVWDSPGPRRAGINAFGFGGTNAHAVLEEAPPAPPRAPRPSVGGPHLLTLSAGSAETLRAWASRLGQHLRDHPDLDEADVCRAVGAARDERPHRLALVADGDLRDRLVAACADGGPARRDVVTGTVARRPRTVFVLPGQGALRPGPGRALYATAPVYRATLDEASALVGAVRGRELAHWCVDGGAAAEDLASTEVAQPLLVAHGVGLARQLAAWGVRADAVVGHSVGELAAACVAGVLSLREAVGFAARRGRLMGGSTAPGAMAAVLGAEERKVAALVDADPGALAVAADNGPGRLVISGTPEAVRRASARLTGQGATVRPLRVTRAFHSPLMEPVAQALADAARELAPAEPAVPLMSTLTAAWQPRMDSAYLRDHALRPVRFGPAVARLAEEGYDTFVELGAGGNLSGPIRAAAGGAVAVVSAPVAPRGDGEAPGGARELLQTVARLWVRGVPVDRTVLDAGGGRVPLPPAPYRRRRYWPEPVPHGLLHAVVWRPAPLSGDGAAGRVVVSGADGAAVRRLADGLAARGVAAVPATGDVDAADTVILLGGTDRPTAAAALEREQGQAVTALREALALLDRTGARRLLVVTRDAHVTGEGAERPDPAQAVLGGLALAVPEESAGVVANWVDLSAHDDEERWLRALAAEAAAPQADGAVAWRGGRRSVRAVVPTTGDRSADAEPAACGQPAEAVGGSDPGNTEPGPAGRAAEPLCGSAAAGVEPLPADGAYLITGGGGGIGSALARDLAGRGRPVLVLAGRSARAPRGLVEELTALGADARYVAADVTVPGDVERLVAQLPPLDAVFHAAGTARPGSLRGTPVRETVEALGAKTTGTVLLAEALRRHGQRPGVCVAFSSVSSVRPGLAGALGAYAAGNAFLDAFAGAERAAGRPWLSVNLGPFRETGLAAAAGAAPAGAAGRPLATAPALAALRSACGTDAAQLVLADLGAAPVARRTVERNERTTARAAATSDGTSGDTAAAASDSTNGDTTAATSDGTNGDTTAATSGDTAAATSDSTSGDTTGDTAGVLRELLAQALGVAASDVDDDTPFLALGLDSLGAVDLVKRLERRLGRDLPTTLFFEHRTVRELAAHLGDRAPEPAEGEPFPLTPVQRALYTSSLLHPEVPARGHLRLTVRGPLDTGLLGRALATLAERHGMLRLRVDGSGPRPVQRVAPPVAVADWYEVIDCAAEDVPGIEADVCNRPFDLAARPPVRAVLLREGPERAHLLLVVHHAAADGYSLNVLAEELWSAYAALSHGERPPPAPRAPDFARYAARNEGSGVGESVRRHWAERLAARGEPLRLPYDGDPDAPVTGPIAQHPGEIGPEEVAGLERLAAAHDVSLFHLLLAAYVRCLARWSGRRDVAVNVARAGREDRFDGVERLVGPLADTLPLLCEVADGEPVTALARRVRRAWLESERHAGPSSLDLAGLLPGAGAGPRTVSPAGFSFARFPAATVTGSPVQVRATGAGTGSATTRLSLLCWSDGPVLRLSWNFPAPLFERATVARLDREFRAELAAAAHTPVTRAEPHPPARTEASPPLAVRLLDRFRTHAASTAVDAGEASLTYAALDRASAALAARLRALGVRRGELVGLLTEPGADTVVGVVGILRAGAGWVPLDPEHPRARLADQLARTGATTVVCHSPTRAVADALTGVRTVPADGPPEEPADAAVTPPDPDAIAYVIFTSGSTGRPKAVPVTHRAMENYLDWAVDTFGYGPGDRLAQTASPCFDASVRQLLAPLLVGGTVVGVPRHLLRDPELLLAHVERARVTVWSSVPTLWEQLLSAAEARARHAAVDLSALRWVHVGGEALPVGHVRRWFDLFGEGARIANLYGPTETTINAACHIVDARPDDGARQVPIGRAAAGALLEVVDDDGAVCGAGEAGELLIAGTGLSPGYLGEPELTARAFTFRAGRRWYRSGDRVRRSADGVLEFLGRIDAQVKIRGNRVEPGEVEAALQTCPGVALAAVTAHEGRLLAFVTARAGAGRPTAVGVRRHLAGLLPSYMLPARITVVDALPLTGTGKVDRSALTAVTGAVLDGGDSRHENGDGDGRTAPVTATERRLAAVWSELLGVTGVCREDDFFALGGDSLLVLQVFARLAEHEGPLPRPTVVYRHRTLAALARAVDAAAGQRTPAPSTAPASLSDPARPAVPATPADTADTADPADPADTADTAHAADPADTADTAHAADPADPADPAVPVAQVAPAGDDATSPFPVTPGQRGFLLADALTPGDGTWLARLRLSGPLDPELFQRAVDVLVERHGMLRTVFPAGARPPVQQELPRSLRLPVVFETVDGPLEVEERAAAEAERRLEPWAWPLLRLRLLTLDPLEHVLLVHAHHLIGDGYSAALLMRELTDAYDRLAGGDTPAPAPLRTTFRDHVLARTGAGGAPAAQAGLRARAGRLGMPYRPPVLRAVAAVAEAGFGAAEFTLDASSTTALRKVAADAGSTLYAPLLTAYYQELAAVTGRADLVVGLAVSGRDRAAPPDAHRVFGPFATAVPVRPAGAADSPLTEGDFGAAVRRIAAEAEAAREYGDDEDVVPRHADGLPVTAQFFFTYLDFAALAPRDGGVLRVSWDGGESTFLPPSSATDLFLAVRPDGDGLRVALRGSAAAFPAAALNGFARSLHGRLVRAAGGGTAAAVPSGKRRETMDAALVGYLPAPEHLARLAGLPERSLPREEVRALLFPDGAPRLLETVRTPLGRSGFVCVPLFADELGGDDGLVAHTARAVSLAGSLGARCVSLAGMIPSLTGYGFDVLRFRRYASAVTTGHAATVVSVVKTVHAALDATGRDLGDLEVAFAGLGSIGASSLELLLALAARPPRRLLLCDVPGSGPRLRALGRRLRACGAAGEVEVVESGRMLPDAVHGADLLVTAVSGAATVLDVDRLRPGAVVVDDSFPHCFDTARALARMREHGDVLVLGGGLLDVGRTDREVAADLPAAAAAGHLAQPWIDGTLASCRTESLLHAAGHPLPPVHGLVDAATARAHWDAVESAGITAAPLHLLGRTVDVPTGTADPERRSDTELRG</sequence>
<protein>
    <submittedName>
        <fullName evidence="12">Amino acid adenylation domain-containing protein</fullName>
    </submittedName>
</protein>
<dbReference type="Pfam" id="PF02801">
    <property type="entry name" value="Ketoacyl-synt_C"/>
    <property type="match status" value="1"/>
</dbReference>
<dbReference type="Gene3D" id="3.40.47.10">
    <property type="match status" value="1"/>
</dbReference>
<feature type="region of interest" description="Disordered" evidence="9">
    <location>
        <begin position="1847"/>
        <end position="1886"/>
    </location>
</feature>
<reference evidence="12 13" key="1">
    <citation type="submission" date="2020-08" db="EMBL/GenBank/DDBJ databases">
        <title>Genomic Encyclopedia of Type Strains, Phase III (KMG-III): the genomes of soil and plant-associated and newly described type strains.</title>
        <authorList>
            <person name="Whitman W."/>
        </authorList>
    </citation>
    <scope>NUCLEOTIDE SEQUENCE [LARGE SCALE GENOMIC DNA]</scope>
    <source>
        <strain evidence="12 13">CECT 3271</strain>
    </source>
</reference>
<dbReference type="InterPro" id="IPR010071">
    <property type="entry name" value="AA_adenyl_dom"/>
</dbReference>
<dbReference type="InterPro" id="IPR050091">
    <property type="entry name" value="PKS_NRPS_Biosynth_Enz"/>
</dbReference>
<dbReference type="InterPro" id="IPR014030">
    <property type="entry name" value="Ketoacyl_synth_N"/>
</dbReference>
<dbReference type="InterPro" id="IPR042099">
    <property type="entry name" value="ANL_N_sf"/>
</dbReference>
<dbReference type="Gene3D" id="3.40.50.12780">
    <property type="entry name" value="N-terminal domain of ligase-like"/>
    <property type="match status" value="2"/>
</dbReference>
<dbReference type="InterPro" id="IPR016035">
    <property type="entry name" value="Acyl_Trfase/lysoPLipase"/>
</dbReference>
<evidence type="ECO:0000256" key="6">
    <source>
        <dbReference type="ARBA" id="ARBA00023268"/>
    </source>
</evidence>
<accession>A0AA40SCX7</accession>
<evidence type="ECO:0000256" key="2">
    <source>
        <dbReference type="ARBA" id="ARBA00022450"/>
    </source>
</evidence>
<feature type="compositionally biased region" description="Basic and acidic residues" evidence="9">
    <location>
        <begin position="568"/>
        <end position="579"/>
    </location>
</feature>
<feature type="domain" description="Carrier" evidence="10">
    <location>
        <begin position="3233"/>
        <end position="3308"/>
    </location>
</feature>
<dbReference type="EMBL" id="JACJIE010000005">
    <property type="protein sequence ID" value="MBA8944226.1"/>
    <property type="molecule type" value="Genomic_DNA"/>
</dbReference>
<comment type="cofactor">
    <cofactor evidence="1">
        <name>pantetheine 4'-phosphate</name>
        <dbReference type="ChEBI" id="CHEBI:47942"/>
    </cofactor>
</comment>
<dbReference type="GO" id="GO:0031177">
    <property type="term" value="F:phosphopantetheine binding"/>
    <property type="evidence" value="ECO:0007669"/>
    <property type="project" value="InterPro"/>
</dbReference>
<feature type="region of interest" description="Disordered" evidence="9">
    <location>
        <begin position="532"/>
        <end position="658"/>
    </location>
</feature>
<evidence type="ECO:0000256" key="3">
    <source>
        <dbReference type="ARBA" id="ARBA00022553"/>
    </source>
</evidence>
<dbReference type="InterPro" id="IPR020845">
    <property type="entry name" value="AMP-binding_CS"/>
</dbReference>
<dbReference type="SUPFAM" id="SSF51735">
    <property type="entry name" value="NAD(P)-binding Rossmann-fold domains"/>
    <property type="match status" value="3"/>
</dbReference>
<dbReference type="PROSITE" id="PS50075">
    <property type="entry name" value="CARRIER"/>
    <property type="match status" value="3"/>
</dbReference>
<dbReference type="SMART" id="SM01294">
    <property type="entry name" value="PKS_PP_betabranch"/>
    <property type="match status" value="1"/>
</dbReference>
<feature type="compositionally biased region" description="Low complexity" evidence="9">
    <location>
        <begin position="2141"/>
        <end position="2200"/>
    </location>
</feature>
<dbReference type="Gene3D" id="3.30.559.30">
    <property type="entry name" value="Nonribosomal peptide synthetase, condensation domain"/>
    <property type="match status" value="2"/>
</dbReference>
<dbReference type="Pfam" id="PF16197">
    <property type="entry name" value="KAsynt_C_assoc"/>
    <property type="match status" value="1"/>
</dbReference>
<dbReference type="PROSITE" id="PS00012">
    <property type="entry name" value="PHOSPHOPANTETHEINE"/>
    <property type="match status" value="1"/>
</dbReference>
<feature type="compositionally biased region" description="Basic and acidic residues" evidence="9">
    <location>
        <begin position="2131"/>
        <end position="2140"/>
    </location>
</feature>
<dbReference type="SMART" id="SM00827">
    <property type="entry name" value="PKS_AT"/>
    <property type="match status" value="1"/>
</dbReference>
<feature type="region of interest" description="Disordered" evidence="9">
    <location>
        <begin position="4188"/>
        <end position="4207"/>
    </location>
</feature>
<dbReference type="Pfam" id="PF00109">
    <property type="entry name" value="ketoacyl-synt"/>
    <property type="match status" value="1"/>
</dbReference>
<dbReference type="InterPro" id="IPR020841">
    <property type="entry name" value="PKS_Beta-ketoAc_synthase_dom"/>
</dbReference>
<comment type="similarity">
    <text evidence="8">In the C-terminal section; belongs to the NRP synthetase family.</text>
</comment>
<dbReference type="SUPFAM" id="SSF55048">
    <property type="entry name" value="Probable ACP-binding domain of malonyl-CoA ACP transacylase"/>
    <property type="match status" value="1"/>
</dbReference>
<dbReference type="GO" id="GO:0006633">
    <property type="term" value="P:fatty acid biosynthetic process"/>
    <property type="evidence" value="ECO:0007669"/>
    <property type="project" value="InterPro"/>
</dbReference>
<feature type="domain" description="Carrier" evidence="10">
    <location>
        <begin position="2200"/>
        <end position="2274"/>
    </location>
</feature>
<dbReference type="Gene3D" id="3.40.366.10">
    <property type="entry name" value="Malonyl-Coenzyme A Acyl Carrier Protein, domain 2"/>
    <property type="match status" value="1"/>
</dbReference>
<dbReference type="InterPro" id="IPR001242">
    <property type="entry name" value="Condensation_dom"/>
</dbReference>
<dbReference type="Pfam" id="PF13193">
    <property type="entry name" value="AMP-binding_C"/>
    <property type="match status" value="1"/>
</dbReference>
<dbReference type="InterPro" id="IPR036736">
    <property type="entry name" value="ACP-like_sf"/>
</dbReference>
<feature type="region of interest" description="Disordered" evidence="9">
    <location>
        <begin position="731"/>
        <end position="787"/>
    </location>
</feature>
<dbReference type="Gene3D" id="3.30.559.10">
    <property type="entry name" value="Chloramphenicol acetyltransferase-like domain"/>
    <property type="match status" value="2"/>
</dbReference>
<keyword evidence="4" id="KW-0808">Transferase</keyword>
<dbReference type="InterPro" id="IPR013968">
    <property type="entry name" value="PKS_KR"/>
</dbReference>
<feature type="compositionally biased region" description="Low complexity" evidence="9">
    <location>
        <begin position="639"/>
        <end position="648"/>
    </location>
</feature>
<feature type="domain" description="Ketosynthase family 3 (KS3)" evidence="11">
    <location>
        <begin position="788"/>
        <end position="1205"/>
    </location>
</feature>
<dbReference type="InterPro" id="IPR006162">
    <property type="entry name" value="Ppantetheine_attach_site"/>
</dbReference>